<sequence length="274" mass="29706">MFPTSALVLFVLFTAATSLHAPGCLPDEDATIVSQAMFPAPDPNTGLETLTNLTLTFYTCPSRQAQTQPGQSETPIDICGIMDSSAVFSSTITCLQAPGNLPTVRDCNNIDTAVIDSFSRPMIVTIPPLSGLAVSLPNNTCAFVFLNDDANDTYDTCLHTIPDMGQDIMEECPPAQDGFIGTIRSPIQPGVQNWEVRMEFSGRVFLRKKANVRITKYRIVVLNIPLSPSLHRRMEGVSKTPGPLPAFLGVYTVFQFYGPQVQRSMTGTPGIGLD</sequence>
<organism evidence="2 3">
    <name type="scientific">Mycena pura</name>
    <dbReference type="NCBI Taxonomy" id="153505"/>
    <lineage>
        <taxon>Eukaryota</taxon>
        <taxon>Fungi</taxon>
        <taxon>Dikarya</taxon>
        <taxon>Basidiomycota</taxon>
        <taxon>Agaricomycotina</taxon>
        <taxon>Agaricomycetes</taxon>
        <taxon>Agaricomycetidae</taxon>
        <taxon>Agaricales</taxon>
        <taxon>Marasmiineae</taxon>
        <taxon>Mycenaceae</taxon>
        <taxon>Mycena</taxon>
    </lineage>
</organism>
<evidence type="ECO:0000313" key="3">
    <source>
        <dbReference type="Proteomes" id="UP001219525"/>
    </source>
</evidence>
<reference evidence="2" key="1">
    <citation type="submission" date="2023-03" db="EMBL/GenBank/DDBJ databases">
        <title>Massive genome expansion in bonnet fungi (Mycena s.s.) driven by repeated elements and novel gene families across ecological guilds.</title>
        <authorList>
            <consortium name="Lawrence Berkeley National Laboratory"/>
            <person name="Harder C.B."/>
            <person name="Miyauchi S."/>
            <person name="Viragh M."/>
            <person name="Kuo A."/>
            <person name="Thoen E."/>
            <person name="Andreopoulos B."/>
            <person name="Lu D."/>
            <person name="Skrede I."/>
            <person name="Drula E."/>
            <person name="Henrissat B."/>
            <person name="Morin E."/>
            <person name="Kohler A."/>
            <person name="Barry K."/>
            <person name="LaButti K."/>
            <person name="Morin E."/>
            <person name="Salamov A."/>
            <person name="Lipzen A."/>
            <person name="Mereny Z."/>
            <person name="Hegedus B."/>
            <person name="Baldrian P."/>
            <person name="Stursova M."/>
            <person name="Weitz H."/>
            <person name="Taylor A."/>
            <person name="Grigoriev I.V."/>
            <person name="Nagy L.G."/>
            <person name="Martin F."/>
            <person name="Kauserud H."/>
        </authorList>
    </citation>
    <scope>NUCLEOTIDE SEQUENCE</scope>
    <source>
        <strain evidence="2">9144</strain>
    </source>
</reference>
<keyword evidence="3" id="KW-1185">Reference proteome</keyword>
<gene>
    <name evidence="2" type="ORF">GGX14DRAFT_406350</name>
</gene>
<accession>A0AAD6UXC9</accession>
<evidence type="ECO:0000313" key="2">
    <source>
        <dbReference type="EMBL" id="KAJ7192399.1"/>
    </source>
</evidence>
<feature type="signal peptide" evidence="1">
    <location>
        <begin position="1"/>
        <end position="18"/>
    </location>
</feature>
<comment type="caution">
    <text evidence="2">The sequence shown here is derived from an EMBL/GenBank/DDBJ whole genome shotgun (WGS) entry which is preliminary data.</text>
</comment>
<dbReference type="AlphaFoldDB" id="A0AAD6UXC9"/>
<feature type="chain" id="PRO_5042034632" evidence="1">
    <location>
        <begin position="19"/>
        <end position="274"/>
    </location>
</feature>
<name>A0AAD6UXC9_9AGAR</name>
<protein>
    <submittedName>
        <fullName evidence="2">Uncharacterized protein</fullName>
    </submittedName>
</protein>
<dbReference type="EMBL" id="JARJCW010000120">
    <property type="protein sequence ID" value="KAJ7192399.1"/>
    <property type="molecule type" value="Genomic_DNA"/>
</dbReference>
<dbReference type="Proteomes" id="UP001219525">
    <property type="component" value="Unassembled WGS sequence"/>
</dbReference>
<evidence type="ECO:0000256" key="1">
    <source>
        <dbReference type="SAM" id="SignalP"/>
    </source>
</evidence>
<keyword evidence="1" id="KW-0732">Signal</keyword>
<proteinExistence type="predicted"/>